<evidence type="ECO:0000313" key="3">
    <source>
        <dbReference type="Proteomes" id="UP000314294"/>
    </source>
</evidence>
<organism evidence="2 3">
    <name type="scientific">Liparis tanakae</name>
    <name type="common">Tanaka's snailfish</name>
    <dbReference type="NCBI Taxonomy" id="230148"/>
    <lineage>
        <taxon>Eukaryota</taxon>
        <taxon>Metazoa</taxon>
        <taxon>Chordata</taxon>
        <taxon>Craniata</taxon>
        <taxon>Vertebrata</taxon>
        <taxon>Euteleostomi</taxon>
        <taxon>Actinopterygii</taxon>
        <taxon>Neopterygii</taxon>
        <taxon>Teleostei</taxon>
        <taxon>Neoteleostei</taxon>
        <taxon>Acanthomorphata</taxon>
        <taxon>Eupercaria</taxon>
        <taxon>Perciformes</taxon>
        <taxon>Cottioidei</taxon>
        <taxon>Cottales</taxon>
        <taxon>Liparidae</taxon>
        <taxon>Liparis</taxon>
    </lineage>
</organism>
<protein>
    <submittedName>
        <fullName evidence="2">Uncharacterized protein</fullName>
    </submittedName>
</protein>
<accession>A0A4Z2IRW7</accession>
<dbReference type="AlphaFoldDB" id="A0A4Z2IRW7"/>
<reference evidence="2 3" key="1">
    <citation type="submission" date="2019-03" db="EMBL/GenBank/DDBJ databases">
        <title>First draft genome of Liparis tanakae, snailfish: a comprehensive survey of snailfish specific genes.</title>
        <authorList>
            <person name="Kim W."/>
            <person name="Song I."/>
            <person name="Jeong J.-H."/>
            <person name="Kim D."/>
            <person name="Kim S."/>
            <person name="Ryu S."/>
            <person name="Song J.Y."/>
            <person name="Lee S.K."/>
        </authorList>
    </citation>
    <scope>NUCLEOTIDE SEQUENCE [LARGE SCALE GENOMIC DNA]</scope>
    <source>
        <tissue evidence="2">Muscle</tissue>
    </source>
</reference>
<name>A0A4Z2IRW7_9TELE</name>
<comment type="caution">
    <text evidence="2">The sequence shown here is derived from an EMBL/GenBank/DDBJ whole genome shotgun (WGS) entry which is preliminary data.</text>
</comment>
<proteinExistence type="predicted"/>
<keyword evidence="3" id="KW-1185">Reference proteome</keyword>
<dbReference type="EMBL" id="SRLO01000054">
    <property type="protein sequence ID" value="TNN80507.1"/>
    <property type="molecule type" value="Genomic_DNA"/>
</dbReference>
<dbReference type="Proteomes" id="UP000314294">
    <property type="component" value="Unassembled WGS sequence"/>
</dbReference>
<evidence type="ECO:0000313" key="2">
    <source>
        <dbReference type="EMBL" id="TNN80507.1"/>
    </source>
</evidence>
<feature type="compositionally biased region" description="Gly residues" evidence="1">
    <location>
        <begin position="92"/>
        <end position="101"/>
    </location>
</feature>
<sequence length="101" mass="10857">MQSERSATGGVYRGELVQLRVTVPCPRLQLRQAHALPTLQLHHRSDFLTPGGIWGPNYSHICKSPGHDPVGACTPEEDLAGEQQGKEKVGREGMGGGQDAT</sequence>
<gene>
    <name evidence="2" type="ORF">EYF80_009246</name>
</gene>
<evidence type="ECO:0000256" key="1">
    <source>
        <dbReference type="SAM" id="MobiDB-lite"/>
    </source>
</evidence>
<feature type="region of interest" description="Disordered" evidence="1">
    <location>
        <begin position="69"/>
        <end position="101"/>
    </location>
</feature>